<dbReference type="InterPro" id="IPR050333">
    <property type="entry name" value="SLRP"/>
</dbReference>
<protein>
    <submittedName>
        <fullName evidence="9">CSON004690 protein</fullName>
    </submittedName>
</protein>
<evidence type="ECO:0000256" key="3">
    <source>
        <dbReference type="ARBA" id="ARBA00022737"/>
    </source>
</evidence>
<dbReference type="Pfam" id="PF13855">
    <property type="entry name" value="LRR_8"/>
    <property type="match status" value="1"/>
</dbReference>
<sequence>MHFHHNLIGFILIFLLVISRVVKATSDDTDVPNEYGEYEDDDDETISNLDGDYSDKVETPIEIPNKRQFQSITTQISIVNEDFLSIQVQSTSPPTNNTILCPSECYCIHNSKFFLNCSNRDLTQIPKYIPNNVYEIDLSNNNLSQVDVETFANLPELYKINLANNQIEDIERTAFSGSDNLRIIDLTNNSLTQIQPETFNEATRLEQLWLAGNPIEMPNIGPFLDQKGLKLLDLENCNLTNSDLQADLFKPLIVLKSLNLMHNFFEGSINTKTFEPLENLYKLRIPEISKYSIKELCKYLKAIDLIEVADNYMISCFELAAGLTFEESVIQTSTYGPIKVNLEDSGPNEVITSDEEDEDVDEGNQQKDTPVSEKSVERNVTNEIQNKAISTRDNGIQEHQFDPNSTEENGSESDVTSNKKSFNLADIPQDTINQILIGLIILVVVAIIISIIFRRDCCGIKTKLCRTRRPRHTSDQVRPIPEEVPLNKITTTT</sequence>
<proteinExistence type="predicted"/>
<reference evidence="9" key="1">
    <citation type="submission" date="2018-07" db="EMBL/GenBank/DDBJ databases">
        <authorList>
            <person name="Quirk P.G."/>
            <person name="Krulwich T.A."/>
        </authorList>
    </citation>
    <scope>NUCLEOTIDE SEQUENCE</scope>
</reference>
<keyword evidence="6" id="KW-0472">Membrane</keyword>
<dbReference type="OMA" id="YVQCANA"/>
<evidence type="ECO:0000256" key="4">
    <source>
        <dbReference type="ARBA" id="ARBA00023180"/>
    </source>
</evidence>
<dbReference type="FunFam" id="3.80.10.10:FF:000082">
    <property type="entry name" value="Leucine-rich repeat-containing 24"/>
    <property type="match status" value="1"/>
</dbReference>
<feature type="compositionally biased region" description="Polar residues" evidence="5">
    <location>
        <begin position="402"/>
        <end position="417"/>
    </location>
</feature>
<dbReference type="InterPro" id="IPR003591">
    <property type="entry name" value="Leu-rich_rpt_typical-subtyp"/>
</dbReference>
<dbReference type="InterPro" id="IPR032675">
    <property type="entry name" value="LRR_dom_sf"/>
</dbReference>
<name>A0A336LU69_CULSO</name>
<keyword evidence="6" id="KW-0812">Transmembrane</keyword>
<dbReference type="SMART" id="SM00369">
    <property type="entry name" value="LRR_TYP"/>
    <property type="match status" value="3"/>
</dbReference>
<dbReference type="InterPro" id="IPR000372">
    <property type="entry name" value="LRRNT"/>
</dbReference>
<keyword evidence="6" id="KW-1133">Transmembrane helix</keyword>
<dbReference type="PANTHER" id="PTHR45712">
    <property type="entry name" value="AGAP008170-PA"/>
    <property type="match status" value="1"/>
</dbReference>
<feature type="region of interest" description="Disordered" evidence="5">
    <location>
        <begin position="338"/>
        <end position="417"/>
    </location>
</feature>
<keyword evidence="4" id="KW-0325">Glycoprotein</keyword>
<evidence type="ECO:0000256" key="5">
    <source>
        <dbReference type="SAM" id="MobiDB-lite"/>
    </source>
</evidence>
<evidence type="ECO:0000259" key="8">
    <source>
        <dbReference type="SMART" id="SM00013"/>
    </source>
</evidence>
<gene>
    <name evidence="9" type="primary">CSON004690</name>
</gene>
<dbReference type="Pfam" id="PF00560">
    <property type="entry name" value="LRR_1"/>
    <property type="match status" value="1"/>
</dbReference>
<evidence type="ECO:0000256" key="6">
    <source>
        <dbReference type="SAM" id="Phobius"/>
    </source>
</evidence>
<dbReference type="AlphaFoldDB" id="A0A336LU69"/>
<evidence type="ECO:0000256" key="7">
    <source>
        <dbReference type="SAM" id="SignalP"/>
    </source>
</evidence>
<keyword evidence="1" id="KW-0433">Leucine-rich repeat</keyword>
<feature type="chain" id="PRO_5016250334" evidence="7">
    <location>
        <begin position="25"/>
        <end position="493"/>
    </location>
</feature>
<feature type="compositionally biased region" description="Acidic residues" evidence="5">
    <location>
        <begin position="352"/>
        <end position="362"/>
    </location>
</feature>
<accession>A0A336LU69</accession>
<dbReference type="PROSITE" id="PS51450">
    <property type="entry name" value="LRR"/>
    <property type="match status" value="1"/>
</dbReference>
<keyword evidence="3" id="KW-0677">Repeat</keyword>
<evidence type="ECO:0000256" key="2">
    <source>
        <dbReference type="ARBA" id="ARBA00022729"/>
    </source>
</evidence>
<feature type="signal peptide" evidence="7">
    <location>
        <begin position="1"/>
        <end position="24"/>
    </location>
</feature>
<dbReference type="EMBL" id="UFQT01000195">
    <property type="protein sequence ID" value="SSX21475.1"/>
    <property type="molecule type" value="Genomic_DNA"/>
</dbReference>
<organism evidence="9">
    <name type="scientific">Culicoides sonorensis</name>
    <name type="common">Biting midge</name>
    <dbReference type="NCBI Taxonomy" id="179676"/>
    <lineage>
        <taxon>Eukaryota</taxon>
        <taxon>Metazoa</taxon>
        <taxon>Ecdysozoa</taxon>
        <taxon>Arthropoda</taxon>
        <taxon>Hexapoda</taxon>
        <taxon>Insecta</taxon>
        <taxon>Pterygota</taxon>
        <taxon>Neoptera</taxon>
        <taxon>Endopterygota</taxon>
        <taxon>Diptera</taxon>
        <taxon>Nematocera</taxon>
        <taxon>Chironomoidea</taxon>
        <taxon>Ceratopogonidae</taxon>
        <taxon>Ceratopogoninae</taxon>
        <taxon>Culicoides</taxon>
        <taxon>Monoculicoides</taxon>
    </lineage>
</organism>
<dbReference type="PANTHER" id="PTHR45712:SF22">
    <property type="entry name" value="INSULIN-LIKE GROWTH FACTOR-BINDING PROTEIN COMPLEX ACID LABILE SUBUNIT"/>
    <property type="match status" value="1"/>
</dbReference>
<dbReference type="SMART" id="SM00013">
    <property type="entry name" value="LRRNT"/>
    <property type="match status" value="1"/>
</dbReference>
<dbReference type="VEuPathDB" id="VectorBase:CSON004690"/>
<evidence type="ECO:0000256" key="1">
    <source>
        <dbReference type="ARBA" id="ARBA00022614"/>
    </source>
</evidence>
<feature type="compositionally biased region" description="Polar residues" evidence="5">
    <location>
        <begin position="378"/>
        <end position="394"/>
    </location>
</feature>
<keyword evidence="2 7" id="KW-0732">Signal</keyword>
<dbReference type="SUPFAM" id="SSF52058">
    <property type="entry name" value="L domain-like"/>
    <property type="match status" value="1"/>
</dbReference>
<dbReference type="InterPro" id="IPR001611">
    <property type="entry name" value="Leu-rich_rpt"/>
</dbReference>
<feature type="transmembrane region" description="Helical" evidence="6">
    <location>
        <begin position="435"/>
        <end position="453"/>
    </location>
</feature>
<evidence type="ECO:0000313" key="9">
    <source>
        <dbReference type="EMBL" id="SSX21475.1"/>
    </source>
</evidence>
<dbReference type="Gene3D" id="3.80.10.10">
    <property type="entry name" value="Ribonuclease Inhibitor"/>
    <property type="match status" value="2"/>
</dbReference>
<feature type="domain" description="LRRNT" evidence="8">
    <location>
        <begin position="100"/>
        <end position="135"/>
    </location>
</feature>